<evidence type="ECO:0000313" key="2">
    <source>
        <dbReference type="EMBL" id="SPK70149.1"/>
    </source>
</evidence>
<dbReference type="Proteomes" id="UP000255505">
    <property type="component" value="Plasmid III"/>
</dbReference>
<protein>
    <submittedName>
        <fullName evidence="3">Uncharacterized protein</fullName>
    </submittedName>
</protein>
<evidence type="ECO:0000313" key="3">
    <source>
        <dbReference type="EMBL" id="SPK77725.1"/>
    </source>
</evidence>
<dbReference type="EMBL" id="OOEF01000032">
    <property type="protein sequence ID" value="SPK70149.1"/>
    <property type="molecule type" value="Genomic_DNA"/>
</dbReference>
<geneLocation type="plasmid" evidence="3">
    <name>III</name>
</geneLocation>
<evidence type="ECO:0000313" key="4">
    <source>
        <dbReference type="Proteomes" id="UP000255505"/>
    </source>
</evidence>
<dbReference type="EMBL" id="OOEF01000016">
    <property type="protein sequence ID" value="SPK69914.1"/>
    <property type="molecule type" value="Genomic_DNA"/>
</dbReference>
<proteinExistence type="predicted"/>
<reference evidence="3 4" key="1">
    <citation type="submission" date="2018-01" db="EMBL/GenBank/DDBJ databases">
        <authorList>
            <person name="Gaut B.S."/>
            <person name="Morton B.R."/>
            <person name="Clegg M.T."/>
            <person name="Duvall M.R."/>
        </authorList>
    </citation>
    <scope>NUCLEOTIDE SEQUENCE [LARGE SCALE GENOMIC DNA]</scope>
    <source>
        <strain evidence="3">Cupriavidus taiwanensis LMG 19425</strain>
        <plasmid evidence="4">Plasmid iii</plasmid>
    </source>
</reference>
<evidence type="ECO:0000313" key="1">
    <source>
        <dbReference type="EMBL" id="SPK69914.1"/>
    </source>
</evidence>
<dbReference type="EMBL" id="LT991978">
    <property type="protein sequence ID" value="SPK77725.1"/>
    <property type="molecule type" value="Genomic_DNA"/>
</dbReference>
<organism evidence="3 4">
    <name type="scientific">Cupriavidus taiwanensis</name>
    <dbReference type="NCBI Taxonomy" id="164546"/>
    <lineage>
        <taxon>Bacteria</taxon>
        <taxon>Pseudomonadati</taxon>
        <taxon>Pseudomonadota</taxon>
        <taxon>Betaproteobacteria</taxon>
        <taxon>Burkholderiales</taxon>
        <taxon>Burkholderiaceae</taxon>
        <taxon>Cupriavidus</taxon>
    </lineage>
</organism>
<keyword evidence="3" id="KW-0614">Plasmid</keyword>
<gene>
    <name evidence="3" type="ORF">CT19425_P70065</name>
    <name evidence="1" type="ORF">CT19425_U230001</name>
    <name evidence="2" type="ORF">CT19425_U380003</name>
</gene>
<dbReference type="AlphaFoldDB" id="A0A375IX48"/>
<name>A0A375IX48_9BURK</name>
<sequence length="21" mass="2270">MYTAPTVEAALAELEAFEQGK</sequence>
<dbReference type="Proteomes" id="UP000255505">
    <property type="component" value="Unassembled WGS sequence"/>
</dbReference>
<accession>A0A375IX48</accession>